<dbReference type="AlphaFoldDB" id="A0A8J5HJ96"/>
<evidence type="ECO:0000256" key="2">
    <source>
        <dbReference type="ARBA" id="ARBA00023242"/>
    </source>
</evidence>
<gene>
    <name evidence="4" type="ORF">ZIOFF_021754</name>
</gene>
<reference evidence="4 5" key="1">
    <citation type="submission" date="2020-08" db="EMBL/GenBank/DDBJ databases">
        <title>Plant Genome Project.</title>
        <authorList>
            <person name="Zhang R.-G."/>
        </authorList>
    </citation>
    <scope>NUCLEOTIDE SEQUENCE [LARGE SCALE GENOMIC DNA]</scope>
    <source>
        <tissue evidence="4">Rhizome</tissue>
    </source>
</reference>
<keyword evidence="5" id="KW-1185">Reference proteome</keyword>
<protein>
    <submittedName>
        <fullName evidence="4">Uncharacterized protein</fullName>
    </submittedName>
</protein>
<dbReference type="GO" id="GO:0003700">
    <property type="term" value="F:DNA-binding transcription factor activity"/>
    <property type="evidence" value="ECO:0007669"/>
    <property type="project" value="TreeGrafter"/>
</dbReference>
<accession>A0A8J5HJ96</accession>
<keyword evidence="2" id="KW-0539">Nucleus</keyword>
<organism evidence="4 5">
    <name type="scientific">Zingiber officinale</name>
    <name type="common">Ginger</name>
    <name type="synonym">Amomum zingiber</name>
    <dbReference type="NCBI Taxonomy" id="94328"/>
    <lineage>
        <taxon>Eukaryota</taxon>
        <taxon>Viridiplantae</taxon>
        <taxon>Streptophyta</taxon>
        <taxon>Embryophyta</taxon>
        <taxon>Tracheophyta</taxon>
        <taxon>Spermatophyta</taxon>
        <taxon>Magnoliopsida</taxon>
        <taxon>Liliopsida</taxon>
        <taxon>Zingiberales</taxon>
        <taxon>Zingiberaceae</taxon>
        <taxon>Zingiber</taxon>
    </lineage>
</organism>
<name>A0A8J5HJ96_ZINOF</name>
<sequence length="373" mass="41215">MELQESRFYFSFFYFSFFYFFPKPVATLHLPRATLCPPRRSSLRRLLAARVSAASSPLDSPPHPCHLSLSPSPLESPAPPCRSNLHLLLATNHQLQGIPTQGNQMVASQFTSFADEPRLEEKAARFPCFGVRNIVEAGKLSRVLSSQSLMSANNGKRVTISDAIMEKPRFSGRVSYSSLLGASPMSDSLVMIGAERNGRKRKAAPKCQGKISPLSSPNMNPPKYKEMQTARGHEQNINGSRELGEDGKPFEPPKDYIHIMARRGQATDNHSLAERVAGKAIMLDEIINYVQCLQWQVEIAMEDAVYDALIYPFLYNDYGPVEAGRMVACTAACLCHAAALRPSMSQLFSFGDQNTVQSLPGSLAVDTLFQSVH</sequence>
<evidence type="ECO:0000256" key="1">
    <source>
        <dbReference type="ARBA" id="ARBA00004123"/>
    </source>
</evidence>
<dbReference type="GO" id="GO:0005634">
    <property type="term" value="C:nucleus"/>
    <property type="evidence" value="ECO:0007669"/>
    <property type="project" value="UniProtKB-SubCell"/>
</dbReference>
<dbReference type="PANTHER" id="PTHR12565">
    <property type="entry name" value="STEROL REGULATORY ELEMENT-BINDING PROTEIN"/>
    <property type="match status" value="1"/>
</dbReference>
<dbReference type="EMBL" id="JACMSC010000006">
    <property type="protein sequence ID" value="KAG6518350.1"/>
    <property type="molecule type" value="Genomic_DNA"/>
</dbReference>
<feature type="region of interest" description="Disordered" evidence="3">
    <location>
        <begin position="198"/>
        <end position="221"/>
    </location>
</feature>
<evidence type="ECO:0000313" key="5">
    <source>
        <dbReference type="Proteomes" id="UP000734854"/>
    </source>
</evidence>
<dbReference type="PANTHER" id="PTHR12565:SF418">
    <property type="entry name" value="BHLH-TRANSCRIPTION FACTOR"/>
    <property type="match status" value="1"/>
</dbReference>
<evidence type="ECO:0000256" key="3">
    <source>
        <dbReference type="SAM" id="MobiDB-lite"/>
    </source>
</evidence>
<dbReference type="InterPro" id="IPR024097">
    <property type="entry name" value="bHLH_ZIP_TF"/>
</dbReference>
<comment type="caution">
    <text evidence="4">The sequence shown here is derived from an EMBL/GenBank/DDBJ whole genome shotgun (WGS) entry which is preliminary data.</text>
</comment>
<evidence type="ECO:0000313" key="4">
    <source>
        <dbReference type="EMBL" id="KAG6518350.1"/>
    </source>
</evidence>
<proteinExistence type="predicted"/>
<comment type="subcellular location">
    <subcellularLocation>
        <location evidence="1">Nucleus</location>
    </subcellularLocation>
</comment>
<dbReference type="Proteomes" id="UP000734854">
    <property type="component" value="Unassembled WGS sequence"/>
</dbReference>